<dbReference type="OrthoDB" id="6247875at2759"/>
<dbReference type="Pfam" id="PF00505">
    <property type="entry name" value="HMG_box"/>
    <property type="match status" value="1"/>
</dbReference>
<feature type="domain" description="HMG box" evidence="4">
    <location>
        <begin position="1"/>
        <end position="70"/>
    </location>
</feature>
<comment type="caution">
    <text evidence="5">The sequence shown here is derived from an EMBL/GenBank/DDBJ whole genome shotgun (WGS) entry which is preliminary data.</text>
</comment>
<dbReference type="PROSITE" id="PS50118">
    <property type="entry name" value="HMG_BOX_2"/>
    <property type="match status" value="1"/>
</dbReference>
<dbReference type="Proteomes" id="UP000193642">
    <property type="component" value="Unassembled WGS sequence"/>
</dbReference>
<proteinExistence type="predicted"/>
<feature type="non-terminal residue" evidence="5">
    <location>
        <position position="1"/>
    </location>
</feature>
<keyword evidence="2 3" id="KW-0539">Nucleus</keyword>
<dbReference type="InterPro" id="IPR009071">
    <property type="entry name" value="HMG_box_dom"/>
</dbReference>
<dbReference type="InterPro" id="IPR051356">
    <property type="entry name" value="SOX/SOX-like_TF"/>
</dbReference>
<organism evidence="5 6">
    <name type="scientific">Rhizoclosmatium globosum</name>
    <dbReference type="NCBI Taxonomy" id="329046"/>
    <lineage>
        <taxon>Eukaryota</taxon>
        <taxon>Fungi</taxon>
        <taxon>Fungi incertae sedis</taxon>
        <taxon>Chytridiomycota</taxon>
        <taxon>Chytridiomycota incertae sedis</taxon>
        <taxon>Chytridiomycetes</taxon>
        <taxon>Chytridiales</taxon>
        <taxon>Chytriomycetaceae</taxon>
        <taxon>Rhizoclosmatium</taxon>
    </lineage>
</organism>
<dbReference type="STRING" id="329046.A0A1Y2CUJ1"/>
<sequence length="75" mass="8772">RPPNSFIIYRKEKHAELMSQSSGTSTLNNNVISKIVGTMWKQEPPEVKAMYAAKAQEEKRVHMLKHPDYKYRPKK</sequence>
<evidence type="ECO:0000313" key="6">
    <source>
        <dbReference type="Proteomes" id="UP000193642"/>
    </source>
</evidence>
<feature type="non-terminal residue" evidence="5">
    <location>
        <position position="75"/>
    </location>
</feature>
<protein>
    <submittedName>
        <fullName evidence="5">High mobility group box</fullName>
    </submittedName>
</protein>
<dbReference type="GO" id="GO:0000981">
    <property type="term" value="F:DNA-binding transcription factor activity, RNA polymerase II-specific"/>
    <property type="evidence" value="ECO:0007669"/>
    <property type="project" value="TreeGrafter"/>
</dbReference>
<dbReference type="SMART" id="SM00398">
    <property type="entry name" value="HMG"/>
    <property type="match status" value="1"/>
</dbReference>
<dbReference type="GO" id="GO:0005634">
    <property type="term" value="C:nucleus"/>
    <property type="evidence" value="ECO:0007669"/>
    <property type="project" value="UniProtKB-UniRule"/>
</dbReference>
<feature type="DNA-binding region" description="HMG box" evidence="3">
    <location>
        <begin position="1"/>
        <end position="70"/>
    </location>
</feature>
<dbReference type="PANTHER" id="PTHR45789:SF2">
    <property type="entry name" value="FI18025P1"/>
    <property type="match status" value="1"/>
</dbReference>
<keyword evidence="6" id="KW-1185">Reference proteome</keyword>
<accession>A0A1Y2CUJ1</accession>
<dbReference type="SUPFAM" id="SSF47095">
    <property type="entry name" value="HMG-box"/>
    <property type="match status" value="1"/>
</dbReference>
<dbReference type="GO" id="GO:0000978">
    <property type="term" value="F:RNA polymerase II cis-regulatory region sequence-specific DNA binding"/>
    <property type="evidence" value="ECO:0007669"/>
    <property type="project" value="TreeGrafter"/>
</dbReference>
<dbReference type="PANTHER" id="PTHR45789">
    <property type="entry name" value="FI18025P1"/>
    <property type="match status" value="1"/>
</dbReference>
<name>A0A1Y2CUJ1_9FUNG</name>
<dbReference type="EMBL" id="MCGO01000006">
    <property type="protein sequence ID" value="ORY50693.1"/>
    <property type="molecule type" value="Genomic_DNA"/>
</dbReference>
<evidence type="ECO:0000256" key="2">
    <source>
        <dbReference type="ARBA" id="ARBA00023242"/>
    </source>
</evidence>
<reference evidence="5 6" key="1">
    <citation type="submission" date="2016-07" db="EMBL/GenBank/DDBJ databases">
        <title>Pervasive Adenine N6-methylation of Active Genes in Fungi.</title>
        <authorList>
            <consortium name="DOE Joint Genome Institute"/>
            <person name="Mondo S.J."/>
            <person name="Dannebaum R.O."/>
            <person name="Kuo R.C."/>
            <person name="Labutti K."/>
            <person name="Haridas S."/>
            <person name="Kuo A."/>
            <person name="Salamov A."/>
            <person name="Ahrendt S.R."/>
            <person name="Lipzen A."/>
            <person name="Sullivan W."/>
            <person name="Andreopoulos W.B."/>
            <person name="Clum A."/>
            <person name="Lindquist E."/>
            <person name="Daum C."/>
            <person name="Ramamoorthy G.K."/>
            <person name="Gryganskyi A."/>
            <person name="Culley D."/>
            <person name="Magnuson J.K."/>
            <person name="James T.Y."/>
            <person name="O'Malley M.A."/>
            <person name="Stajich J.E."/>
            <person name="Spatafora J.W."/>
            <person name="Visel A."/>
            <person name="Grigoriev I.V."/>
        </authorList>
    </citation>
    <scope>NUCLEOTIDE SEQUENCE [LARGE SCALE GENOMIC DNA]</scope>
    <source>
        <strain evidence="5 6">JEL800</strain>
    </source>
</reference>
<dbReference type="InterPro" id="IPR036910">
    <property type="entry name" value="HMG_box_dom_sf"/>
</dbReference>
<evidence type="ECO:0000259" key="4">
    <source>
        <dbReference type="PROSITE" id="PS50118"/>
    </source>
</evidence>
<dbReference type="Gene3D" id="1.10.30.10">
    <property type="entry name" value="High mobility group box domain"/>
    <property type="match status" value="1"/>
</dbReference>
<evidence type="ECO:0000256" key="1">
    <source>
        <dbReference type="ARBA" id="ARBA00023125"/>
    </source>
</evidence>
<keyword evidence="1 3" id="KW-0238">DNA-binding</keyword>
<evidence type="ECO:0000313" key="5">
    <source>
        <dbReference type="EMBL" id="ORY50693.1"/>
    </source>
</evidence>
<gene>
    <name evidence="5" type="ORF">BCR33DRAFT_654085</name>
</gene>
<dbReference type="AlphaFoldDB" id="A0A1Y2CUJ1"/>
<dbReference type="CDD" id="cd01389">
    <property type="entry name" value="HMG-box_ROX1-like"/>
    <property type="match status" value="1"/>
</dbReference>
<evidence type="ECO:0000256" key="3">
    <source>
        <dbReference type="PROSITE-ProRule" id="PRU00267"/>
    </source>
</evidence>